<keyword evidence="1 2" id="KW-0238">DNA-binding</keyword>
<dbReference type="GO" id="GO:0006260">
    <property type="term" value="P:DNA replication"/>
    <property type="evidence" value="ECO:0007669"/>
    <property type="project" value="InterPro"/>
</dbReference>
<proteinExistence type="inferred from homology"/>
<dbReference type="PANTHER" id="PTHR10302:SF0">
    <property type="entry name" value="SINGLE-STRANDED DNA-BINDING PROTEIN, MITOCHONDRIAL"/>
    <property type="match status" value="1"/>
</dbReference>
<dbReference type="HAMAP" id="MF_00984">
    <property type="entry name" value="SSB"/>
    <property type="match status" value="1"/>
</dbReference>
<comment type="subunit">
    <text evidence="2">Homotetramer.</text>
</comment>
<dbReference type="GO" id="GO:0003697">
    <property type="term" value="F:single-stranded DNA binding"/>
    <property type="evidence" value="ECO:0007669"/>
    <property type="project" value="UniProtKB-UniRule"/>
</dbReference>
<organism evidence="5 6">
    <name type="scientific">Candidatus Cryptobacteroides avistercoris</name>
    <dbReference type="NCBI Taxonomy" id="2840758"/>
    <lineage>
        <taxon>Bacteria</taxon>
        <taxon>Pseudomonadati</taxon>
        <taxon>Bacteroidota</taxon>
        <taxon>Bacteroidia</taxon>
        <taxon>Bacteroidales</taxon>
        <taxon>Candidatus Cryptobacteroides</taxon>
    </lineage>
</organism>
<comment type="caution">
    <text evidence="5">The sequence shown here is derived from an EMBL/GenBank/DDBJ whole genome shotgun (WGS) entry which is preliminary data.</text>
</comment>
<protein>
    <recommendedName>
        <fullName evidence="2 3">Single-stranded DNA-binding protein</fullName>
        <shortName evidence="2">SSB</shortName>
    </recommendedName>
</protein>
<dbReference type="NCBIfam" id="TIGR00621">
    <property type="entry name" value="ssb"/>
    <property type="match status" value="1"/>
</dbReference>
<dbReference type="Pfam" id="PF00436">
    <property type="entry name" value="SSB"/>
    <property type="match status" value="1"/>
</dbReference>
<evidence type="ECO:0000256" key="2">
    <source>
        <dbReference type="HAMAP-Rule" id="MF_00984"/>
    </source>
</evidence>
<accession>A0A9D9IX05</accession>
<gene>
    <name evidence="5" type="ORF">IAB76_01825</name>
</gene>
<feature type="compositionally biased region" description="Low complexity" evidence="4">
    <location>
        <begin position="131"/>
        <end position="156"/>
    </location>
</feature>
<feature type="region of interest" description="Disordered" evidence="4">
    <location>
        <begin position="115"/>
        <end position="181"/>
    </location>
</feature>
<dbReference type="InterPro" id="IPR000424">
    <property type="entry name" value="Primosome_PriB/ssb"/>
</dbReference>
<evidence type="ECO:0000256" key="1">
    <source>
        <dbReference type="ARBA" id="ARBA00023125"/>
    </source>
</evidence>
<evidence type="ECO:0000313" key="5">
    <source>
        <dbReference type="EMBL" id="MBO8479841.1"/>
    </source>
</evidence>
<dbReference type="InterPro" id="IPR011344">
    <property type="entry name" value="ssDNA-bd"/>
</dbReference>
<evidence type="ECO:0000313" key="6">
    <source>
        <dbReference type="Proteomes" id="UP000823769"/>
    </source>
</evidence>
<dbReference type="AlphaFoldDB" id="A0A9D9IX05"/>
<sequence>MSLNKVMLIGNVGKDPEVRYLDGAGQNGAGRKVATFTLATSERYRDRSGESRENTEWHNIVAWGQPADIVERFVKKGTQLYIEGRLRTRSWTDKNGGTRYTTEINVDNLQLLGRKDSQGEGGYQQGGYQHGGYQQNGGSYQQNGYQQGGYQQNSYQKPYQPPVEPAQPAAAADDPADDLPF</sequence>
<dbReference type="PROSITE" id="PS50935">
    <property type="entry name" value="SSB"/>
    <property type="match status" value="1"/>
</dbReference>
<feature type="compositionally biased region" description="Gly residues" evidence="4">
    <location>
        <begin position="119"/>
        <end position="130"/>
    </location>
</feature>
<evidence type="ECO:0000256" key="4">
    <source>
        <dbReference type="SAM" id="MobiDB-lite"/>
    </source>
</evidence>
<dbReference type="EMBL" id="JADILW010000027">
    <property type="protein sequence ID" value="MBO8479841.1"/>
    <property type="molecule type" value="Genomic_DNA"/>
</dbReference>
<reference evidence="5" key="1">
    <citation type="submission" date="2020-10" db="EMBL/GenBank/DDBJ databases">
        <authorList>
            <person name="Gilroy R."/>
        </authorList>
    </citation>
    <scope>NUCLEOTIDE SEQUENCE</scope>
    <source>
        <strain evidence="5">B3-1481</strain>
    </source>
</reference>
<dbReference type="GO" id="GO:0009295">
    <property type="term" value="C:nucleoid"/>
    <property type="evidence" value="ECO:0007669"/>
    <property type="project" value="TreeGrafter"/>
</dbReference>
<dbReference type="PIRSF" id="PIRSF002070">
    <property type="entry name" value="SSB"/>
    <property type="match status" value="1"/>
</dbReference>
<dbReference type="Gene3D" id="2.40.50.140">
    <property type="entry name" value="Nucleic acid-binding proteins"/>
    <property type="match status" value="1"/>
</dbReference>
<evidence type="ECO:0000256" key="3">
    <source>
        <dbReference type="PIRNR" id="PIRNR002070"/>
    </source>
</evidence>
<comment type="caution">
    <text evidence="2">Lacks conserved residue(s) required for the propagation of feature annotation.</text>
</comment>
<dbReference type="PANTHER" id="PTHR10302">
    <property type="entry name" value="SINGLE-STRANDED DNA-BINDING PROTEIN"/>
    <property type="match status" value="1"/>
</dbReference>
<name>A0A9D9IX05_9BACT</name>
<dbReference type="SUPFAM" id="SSF50249">
    <property type="entry name" value="Nucleic acid-binding proteins"/>
    <property type="match status" value="1"/>
</dbReference>
<dbReference type="InterPro" id="IPR012340">
    <property type="entry name" value="NA-bd_OB-fold"/>
</dbReference>
<reference evidence="5" key="2">
    <citation type="journal article" date="2021" name="PeerJ">
        <title>Extensive microbial diversity within the chicken gut microbiome revealed by metagenomics and culture.</title>
        <authorList>
            <person name="Gilroy R."/>
            <person name="Ravi A."/>
            <person name="Getino M."/>
            <person name="Pursley I."/>
            <person name="Horton D.L."/>
            <person name="Alikhan N.F."/>
            <person name="Baker D."/>
            <person name="Gharbi K."/>
            <person name="Hall N."/>
            <person name="Watson M."/>
            <person name="Adriaenssens E.M."/>
            <person name="Foster-Nyarko E."/>
            <person name="Jarju S."/>
            <person name="Secka A."/>
            <person name="Antonio M."/>
            <person name="Oren A."/>
            <person name="Chaudhuri R.R."/>
            <person name="La Ragione R."/>
            <person name="Hildebrand F."/>
            <person name="Pallen M.J."/>
        </authorList>
    </citation>
    <scope>NUCLEOTIDE SEQUENCE</scope>
    <source>
        <strain evidence="5">B3-1481</strain>
    </source>
</reference>
<dbReference type="Proteomes" id="UP000823769">
    <property type="component" value="Unassembled WGS sequence"/>
</dbReference>
<dbReference type="CDD" id="cd04496">
    <property type="entry name" value="SSB_OBF"/>
    <property type="match status" value="1"/>
</dbReference>